<proteinExistence type="inferred from homology"/>
<evidence type="ECO:0000256" key="6">
    <source>
        <dbReference type="RuleBase" id="RU004221"/>
    </source>
</evidence>
<feature type="domain" description="V-ATPase proteolipid subunit C-like" evidence="8">
    <location>
        <begin position="68"/>
        <end position="101"/>
    </location>
</feature>
<comment type="caution">
    <text evidence="9">The sequence shown here is derived from an EMBL/GenBank/DDBJ whole genome shotgun (WGS) entry which is preliminary data.</text>
</comment>
<feature type="signal peptide" evidence="7">
    <location>
        <begin position="1"/>
        <end position="21"/>
    </location>
</feature>
<keyword evidence="10" id="KW-1185">Reference proteome</keyword>
<evidence type="ECO:0000256" key="2">
    <source>
        <dbReference type="ARBA" id="ARBA00006704"/>
    </source>
</evidence>
<evidence type="ECO:0000256" key="5">
    <source>
        <dbReference type="ARBA" id="ARBA00023136"/>
    </source>
</evidence>
<reference evidence="9" key="1">
    <citation type="submission" date="2021-02" db="EMBL/GenBank/DDBJ databases">
        <authorList>
            <person name="Dougan E. K."/>
            <person name="Rhodes N."/>
            <person name="Thang M."/>
            <person name="Chan C."/>
        </authorList>
    </citation>
    <scope>NUCLEOTIDE SEQUENCE</scope>
</reference>
<evidence type="ECO:0000256" key="1">
    <source>
        <dbReference type="ARBA" id="ARBA00004141"/>
    </source>
</evidence>
<dbReference type="PROSITE" id="PS51257">
    <property type="entry name" value="PROKAR_LIPOPROTEIN"/>
    <property type="match status" value="1"/>
</dbReference>
<comment type="caution">
    <text evidence="6">Lacks conserved residue(s) required for the propagation of feature annotation.</text>
</comment>
<feature type="non-terminal residue" evidence="9">
    <location>
        <position position="1"/>
    </location>
</feature>
<comment type="subcellular location">
    <subcellularLocation>
        <location evidence="1">Membrane</location>
        <topology evidence="1">Multi-pass membrane protein</topology>
    </subcellularLocation>
</comment>
<evidence type="ECO:0000259" key="8">
    <source>
        <dbReference type="Pfam" id="PF00137"/>
    </source>
</evidence>
<feature type="chain" id="PRO_5032593716" evidence="7">
    <location>
        <begin position="22"/>
        <end position="101"/>
    </location>
</feature>
<dbReference type="InterPro" id="IPR002379">
    <property type="entry name" value="ATPase_proteolipid_c-like_dom"/>
</dbReference>
<comment type="similarity">
    <text evidence="2 6">Belongs to the ATPase C chain family.</text>
</comment>
<dbReference type="PRINTS" id="PR00124">
    <property type="entry name" value="ATPASEC"/>
</dbReference>
<keyword evidence="7" id="KW-0732">Signal</keyword>
<keyword evidence="3 6" id="KW-0812">Transmembrane</keyword>
<dbReference type="GO" id="GO:0015986">
    <property type="term" value="P:proton motive force-driven ATP synthesis"/>
    <property type="evidence" value="ECO:0007669"/>
    <property type="project" value="InterPro"/>
</dbReference>
<dbReference type="EMBL" id="CAJNIZ010001108">
    <property type="protein sequence ID" value="CAE7182971.1"/>
    <property type="molecule type" value="Genomic_DNA"/>
</dbReference>
<keyword evidence="5 6" id="KW-0472">Membrane</keyword>
<keyword evidence="6" id="KW-0406">Ion transport</keyword>
<feature type="transmembrane region" description="Helical" evidence="6">
    <location>
        <begin position="59"/>
        <end position="79"/>
    </location>
</feature>
<keyword evidence="6" id="KW-0813">Transport</keyword>
<keyword evidence="6" id="KW-0446">Lipid-binding</keyword>
<evidence type="ECO:0000256" key="4">
    <source>
        <dbReference type="ARBA" id="ARBA00022989"/>
    </source>
</evidence>
<dbReference type="InterPro" id="IPR038662">
    <property type="entry name" value="ATP_synth_F0_csu_sf"/>
</dbReference>
<evidence type="ECO:0000256" key="7">
    <source>
        <dbReference type="SAM" id="SignalP"/>
    </source>
</evidence>
<keyword evidence="4 6" id="KW-1133">Transmembrane helix</keyword>
<dbReference type="SUPFAM" id="SSF81333">
    <property type="entry name" value="F1F0 ATP synthase subunit C"/>
    <property type="match status" value="1"/>
</dbReference>
<evidence type="ECO:0000313" key="9">
    <source>
        <dbReference type="EMBL" id="CAE7182971.1"/>
    </source>
</evidence>
<dbReference type="InterPro" id="IPR000454">
    <property type="entry name" value="ATP_synth_F0_csu"/>
</dbReference>
<gene>
    <name evidence="9" type="primary">atpE</name>
    <name evidence="9" type="ORF">SPIL2461_LOCUS1160</name>
</gene>
<dbReference type="GO" id="GO:0015078">
    <property type="term" value="F:proton transmembrane transporter activity"/>
    <property type="evidence" value="ECO:0007669"/>
    <property type="project" value="InterPro"/>
</dbReference>
<dbReference type="InterPro" id="IPR035921">
    <property type="entry name" value="F/V-ATP_Csub_sf"/>
</dbReference>
<protein>
    <submittedName>
        <fullName evidence="9">AtpE protein</fullName>
    </submittedName>
</protein>
<sequence>MTRSLVLTGAVLLSCGALFTAFVAAPRPAPTPVAPHAATAALSAVTLVAPQAAHAEGGAVWIPALSAIGAGFAIGLAAIGSGVGQGIASGRCIDGISRQPE</sequence>
<accession>A0A812IYX4</accession>
<evidence type="ECO:0000313" key="10">
    <source>
        <dbReference type="Proteomes" id="UP000649617"/>
    </source>
</evidence>
<dbReference type="GO" id="GO:0033177">
    <property type="term" value="C:proton-transporting two-sector ATPase complex, proton-transporting domain"/>
    <property type="evidence" value="ECO:0007669"/>
    <property type="project" value="InterPro"/>
</dbReference>
<dbReference type="GO" id="GO:0045259">
    <property type="term" value="C:proton-transporting ATP synthase complex"/>
    <property type="evidence" value="ECO:0007669"/>
    <property type="project" value="InterPro"/>
</dbReference>
<dbReference type="Gene3D" id="1.20.20.10">
    <property type="entry name" value="F1F0 ATP synthase subunit C"/>
    <property type="match status" value="1"/>
</dbReference>
<evidence type="ECO:0000256" key="3">
    <source>
        <dbReference type="ARBA" id="ARBA00022692"/>
    </source>
</evidence>
<dbReference type="GO" id="GO:0008289">
    <property type="term" value="F:lipid binding"/>
    <property type="evidence" value="ECO:0007669"/>
    <property type="project" value="UniProtKB-KW"/>
</dbReference>
<name>A0A812IYX4_SYMPI</name>
<organism evidence="9 10">
    <name type="scientific">Symbiodinium pilosum</name>
    <name type="common">Dinoflagellate</name>
    <dbReference type="NCBI Taxonomy" id="2952"/>
    <lineage>
        <taxon>Eukaryota</taxon>
        <taxon>Sar</taxon>
        <taxon>Alveolata</taxon>
        <taxon>Dinophyceae</taxon>
        <taxon>Suessiales</taxon>
        <taxon>Symbiodiniaceae</taxon>
        <taxon>Symbiodinium</taxon>
    </lineage>
</organism>
<dbReference type="Proteomes" id="UP000649617">
    <property type="component" value="Unassembled WGS sequence"/>
</dbReference>
<keyword evidence="6" id="KW-0375">Hydrogen ion transport</keyword>
<dbReference type="AlphaFoldDB" id="A0A812IYX4"/>
<dbReference type="Pfam" id="PF00137">
    <property type="entry name" value="ATP-synt_C"/>
    <property type="match status" value="1"/>
</dbReference>